<dbReference type="AlphaFoldDB" id="A0A179FZG0"/>
<dbReference type="EMBL" id="LSBJ02000002">
    <property type="protein sequence ID" value="OAQ70501.1"/>
    <property type="molecule type" value="Genomic_DNA"/>
</dbReference>
<name>A0A179FZG0_METCM</name>
<dbReference type="KEGG" id="pchm:VFPPC_02960"/>
<proteinExistence type="predicted"/>
<keyword evidence="2" id="KW-1185">Reference proteome</keyword>
<evidence type="ECO:0000313" key="2">
    <source>
        <dbReference type="Proteomes" id="UP000078397"/>
    </source>
</evidence>
<evidence type="ECO:0000313" key="1">
    <source>
        <dbReference type="EMBL" id="OAQ70501.1"/>
    </source>
</evidence>
<dbReference type="RefSeq" id="XP_018147038.1">
    <property type="nucleotide sequence ID" value="XM_018282527.1"/>
</dbReference>
<sequence>MLMRSCSAFSGICPATLTERNLAVPVAEIPNSDYYIRTSFFVAFNLKFGWSWHWRSDSTVFGLAPTVGKLWAKLHSGRRKYRLYSPTPDSRQFDASKGPTAGATNTHLVTIVR</sequence>
<accession>A0A179FZG0</accession>
<reference evidence="1 2" key="1">
    <citation type="journal article" date="2016" name="PLoS Pathog.">
        <title>Biosynthesis of antibiotic leucinostatins in bio-control fungus Purpureocillium lilacinum and their inhibition on phytophthora revealed by genome mining.</title>
        <authorList>
            <person name="Wang G."/>
            <person name="Liu Z."/>
            <person name="Lin R."/>
            <person name="Li E."/>
            <person name="Mao Z."/>
            <person name="Ling J."/>
            <person name="Yang Y."/>
            <person name="Yin W.B."/>
            <person name="Xie B."/>
        </authorList>
    </citation>
    <scope>NUCLEOTIDE SEQUENCE [LARGE SCALE GENOMIC DNA]</scope>
    <source>
        <strain evidence="1">170</strain>
    </source>
</reference>
<protein>
    <submittedName>
        <fullName evidence="1">Uncharacterized protein</fullName>
    </submittedName>
</protein>
<organism evidence="1 2">
    <name type="scientific">Pochonia chlamydosporia 170</name>
    <dbReference type="NCBI Taxonomy" id="1380566"/>
    <lineage>
        <taxon>Eukaryota</taxon>
        <taxon>Fungi</taxon>
        <taxon>Dikarya</taxon>
        <taxon>Ascomycota</taxon>
        <taxon>Pezizomycotina</taxon>
        <taxon>Sordariomycetes</taxon>
        <taxon>Hypocreomycetidae</taxon>
        <taxon>Hypocreales</taxon>
        <taxon>Clavicipitaceae</taxon>
        <taxon>Pochonia</taxon>
    </lineage>
</organism>
<dbReference type="Proteomes" id="UP000078397">
    <property type="component" value="Unassembled WGS sequence"/>
</dbReference>
<comment type="caution">
    <text evidence="1">The sequence shown here is derived from an EMBL/GenBank/DDBJ whole genome shotgun (WGS) entry which is preliminary data.</text>
</comment>
<dbReference type="GeneID" id="28846521"/>
<gene>
    <name evidence="1" type="ORF">VFPPC_02960</name>
</gene>